<evidence type="ECO:0000313" key="7">
    <source>
        <dbReference type="Proteomes" id="UP000008181"/>
    </source>
</evidence>
<gene>
    <name evidence="2" type="ORF">THITE_2107661</name>
    <name evidence="3" type="ORF">THITE_2114187</name>
    <name evidence="4" type="ORF">THITE_2116438</name>
    <name evidence="5" type="ORF">THITE_2122386</name>
    <name evidence="6" type="ORF">THITE_2122846</name>
</gene>
<evidence type="ECO:0000313" key="3">
    <source>
        <dbReference type="EMBL" id="AEO66223.1"/>
    </source>
</evidence>
<dbReference type="EMBL" id="CP003011">
    <property type="protein sequence ID" value="AEO67546.1"/>
    <property type="molecule type" value="Genomic_DNA"/>
</dbReference>
<dbReference type="RefSeq" id="XP_003657282.1">
    <property type="nucleotide sequence ID" value="XM_003657234.1"/>
</dbReference>
<accession>G2QYC5</accession>
<evidence type="ECO:0000313" key="2">
    <source>
        <dbReference type="EMBL" id="AEO62887.1"/>
    </source>
</evidence>
<dbReference type="RefSeq" id="XP_003657032.1">
    <property type="nucleotide sequence ID" value="XM_003656984.1"/>
</dbReference>
<dbReference type="KEGG" id="ttt:THITE_2116438"/>
<dbReference type="Proteomes" id="UP000008181">
    <property type="component" value="Chromosome 3"/>
</dbReference>
<dbReference type="GeneID" id="11515982"/>
<dbReference type="KEGG" id="ttt:THITE_2114187"/>
<dbReference type="EMBL" id="CP003013">
    <property type="protein sequence ID" value="AEO70946.1"/>
    <property type="molecule type" value="Genomic_DNA"/>
</dbReference>
<dbReference type="KEGG" id="ttt:THITE_2107661"/>
<evidence type="ECO:0000313" key="6">
    <source>
        <dbReference type="EMBL" id="AEO70946.1"/>
    </source>
</evidence>
<dbReference type="EMBL" id="CP003009">
    <property type="protein sequence ID" value="AEO62887.1"/>
    <property type="molecule type" value="Genomic_DNA"/>
</dbReference>
<dbReference type="GeneID" id="11520720"/>
<dbReference type="KEGG" id="ttt:THITE_2122846"/>
<dbReference type="Proteomes" id="UP000008181">
    <property type="component" value="Chromosome 2"/>
</dbReference>
<dbReference type="RefSeq" id="XP_003653882.1">
    <property type="nucleotide sequence ID" value="XM_003653834.1"/>
</dbReference>
<evidence type="ECO:0000313" key="4">
    <source>
        <dbReference type="EMBL" id="AEO67546.1"/>
    </source>
</evidence>
<feature type="compositionally biased region" description="Low complexity" evidence="1">
    <location>
        <begin position="24"/>
        <end position="48"/>
    </location>
</feature>
<protein>
    <submittedName>
        <fullName evidence="3">Uncharacterized protein</fullName>
    </submittedName>
</protein>
<name>G2QYC5_THETT</name>
<dbReference type="Proteomes" id="UP000008181">
    <property type="component" value="Chromosome 5"/>
</dbReference>
<feature type="region of interest" description="Disordered" evidence="1">
    <location>
        <begin position="1"/>
        <end position="105"/>
    </location>
</feature>
<dbReference type="GeneID" id="11519297"/>
<dbReference type="EMBL" id="CP003010">
    <property type="protein sequence ID" value="AEO66223.1"/>
    <property type="molecule type" value="Genomic_DNA"/>
</dbReference>
<proteinExistence type="predicted"/>
<dbReference type="RefSeq" id="XP_003652559.1">
    <property type="nucleotide sequence ID" value="XM_003652511.1"/>
</dbReference>
<organism evidence="3 7">
    <name type="scientific">Thermothielavioides terrestris (strain ATCC 38088 / NRRL 8126)</name>
    <name type="common">Thielavia terrestris</name>
    <dbReference type="NCBI Taxonomy" id="578455"/>
    <lineage>
        <taxon>Eukaryota</taxon>
        <taxon>Fungi</taxon>
        <taxon>Dikarya</taxon>
        <taxon>Ascomycota</taxon>
        <taxon>Pezizomycotina</taxon>
        <taxon>Sordariomycetes</taxon>
        <taxon>Sordariomycetidae</taxon>
        <taxon>Sordariales</taxon>
        <taxon>Chaetomiaceae</taxon>
        <taxon>Thermothielavioides</taxon>
        <taxon>Thermothielavioides terrestris</taxon>
    </lineage>
</organism>
<keyword evidence="7" id="KW-1185">Reference proteome</keyword>
<sequence>MSKLFSSLGFRPINAAPEERPAGEAESPADDAPAAPAERASGAAAAPANDDEKEEKKEEDEDEEMEESEPPTPRKGGFGRKRRASSDLDSTPKKRVPAGAARIIP</sequence>
<dbReference type="GeneID" id="11522510"/>
<dbReference type="RefSeq" id="XP_003649223.1">
    <property type="nucleotide sequence ID" value="XM_003649175.1"/>
</dbReference>
<dbReference type="HOGENOM" id="CLU_2238466_0_0_1"/>
<dbReference type="KEGG" id="ttt:THITE_2122386"/>
<evidence type="ECO:0000256" key="1">
    <source>
        <dbReference type="SAM" id="MobiDB-lite"/>
    </source>
</evidence>
<dbReference type="EMBL" id="CP003013">
    <property type="protein sequence ID" value="AEO70696.1"/>
    <property type="molecule type" value="Genomic_DNA"/>
</dbReference>
<reference evidence="3 7" key="1">
    <citation type="journal article" date="2011" name="Nat. Biotechnol.">
        <title>Comparative genomic analysis of the thermophilic biomass-degrading fungi Myceliophthora thermophila and Thielavia terrestris.</title>
        <authorList>
            <person name="Berka R.M."/>
            <person name="Grigoriev I.V."/>
            <person name="Otillar R."/>
            <person name="Salamov A."/>
            <person name="Grimwood J."/>
            <person name="Reid I."/>
            <person name="Ishmael N."/>
            <person name="John T."/>
            <person name="Darmond C."/>
            <person name="Moisan M.-C."/>
            <person name="Henrissat B."/>
            <person name="Coutinho P.M."/>
            <person name="Lombard V."/>
            <person name="Natvig D.O."/>
            <person name="Lindquist E."/>
            <person name="Schmutz J."/>
            <person name="Lucas S."/>
            <person name="Harris P."/>
            <person name="Powlowski J."/>
            <person name="Bellemare A."/>
            <person name="Taylor D."/>
            <person name="Butler G."/>
            <person name="de Vries R.P."/>
            <person name="Allijn I.E."/>
            <person name="van den Brink J."/>
            <person name="Ushinsky S."/>
            <person name="Storms R."/>
            <person name="Powell A.J."/>
            <person name="Paulsen I.T."/>
            <person name="Elbourne L.D.H."/>
            <person name="Baker S.E."/>
            <person name="Magnuson J."/>
            <person name="LaBoissiere S."/>
            <person name="Clutterbuck A.J."/>
            <person name="Martinez D."/>
            <person name="Wogulis M."/>
            <person name="de Leon A.L."/>
            <person name="Rey M.W."/>
            <person name="Tsang A."/>
        </authorList>
    </citation>
    <scope>NUCLEOTIDE SEQUENCE [LARGE SCALE GENOMIC DNA]</scope>
    <source>
        <strain evidence="7">ATCC 38088 / NRRL 8126</strain>
        <strain evidence="3">NRRL 8126</strain>
    </source>
</reference>
<evidence type="ECO:0000313" key="5">
    <source>
        <dbReference type="EMBL" id="AEO70696.1"/>
    </source>
</evidence>
<dbReference type="Proteomes" id="UP000008181">
    <property type="component" value="Chromosome 1"/>
</dbReference>
<dbReference type="AlphaFoldDB" id="G2QYC5"/>
<feature type="compositionally biased region" description="Acidic residues" evidence="1">
    <location>
        <begin position="49"/>
        <end position="69"/>
    </location>
</feature>
<dbReference type="GeneID" id="11519058"/>